<gene>
    <name evidence="10" type="ORF">PHJA_000127800</name>
</gene>
<proteinExistence type="predicted"/>
<organism evidence="10 11">
    <name type="scientific">Phtheirospermum japonicum</name>
    <dbReference type="NCBI Taxonomy" id="374723"/>
    <lineage>
        <taxon>Eukaryota</taxon>
        <taxon>Viridiplantae</taxon>
        <taxon>Streptophyta</taxon>
        <taxon>Embryophyta</taxon>
        <taxon>Tracheophyta</taxon>
        <taxon>Spermatophyta</taxon>
        <taxon>Magnoliopsida</taxon>
        <taxon>eudicotyledons</taxon>
        <taxon>Gunneridae</taxon>
        <taxon>Pentapetalae</taxon>
        <taxon>asterids</taxon>
        <taxon>lamiids</taxon>
        <taxon>Lamiales</taxon>
        <taxon>Orobanchaceae</taxon>
        <taxon>Orobanchaceae incertae sedis</taxon>
        <taxon>Phtheirospermum</taxon>
    </lineage>
</organism>
<evidence type="ECO:0000313" key="11">
    <source>
        <dbReference type="Proteomes" id="UP000653305"/>
    </source>
</evidence>
<keyword evidence="7 9" id="KW-0472">Membrane</keyword>
<evidence type="ECO:0000256" key="7">
    <source>
        <dbReference type="ARBA" id="ARBA00023136"/>
    </source>
</evidence>
<comment type="subcellular location">
    <subcellularLocation>
        <location evidence="1">Membrane</location>
        <topology evidence="1">Single-pass membrane protein</topology>
    </subcellularLocation>
</comment>
<dbReference type="OrthoDB" id="1673137at2759"/>
<reference evidence="10" key="1">
    <citation type="submission" date="2020-07" db="EMBL/GenBank/DDBJ databases">
        <title>Ethylene signaling mediates host invasion by parasitic plants.</title>
        <authorList>
            <person name="Yoshida S."/>
        </authorList>
    </citation>
    <scope>NUCLEOTIDE SEQUENCE</scope>
    <source>
        <strain evidence="10">Okayama</strain>
    </source>
</reference>
<keyword evidence="4 9" id="KW-0812">Transmembrane</keyword>
<dbReference type="Pfam" id="PF02533">
    <property type="entry name" value="PsbK"/>
    <property type="match status" value="1"/>
</dbReference>
<keyword evidence="6" id="KW-0793">Thylakoid</keyword>
<dbReference type="EMBL" id="BMAC01000013">
    <property type="protein sequence ID" value="GFP79844.1"/>
    <property type="molecule type" value="Genomic_DNA"/>
</dbReference>
<feature type="transmembrane region" description="Helical" evidence="9">
    <location>
        <begin position="43"/>
        <end position="63"/>
    </location>
</feature>
<dbReference type="AlphaFoldDB" id="A0A830B5J0"/>
<dbReference type="PANTHER" id="PTHR35325">
    <property type="match status" value="1"/>
</dbReference>
<evidence type="ECO:0000256" key="8">
    <source>
        <dbReference type="ARBA" id="ARBA00023276"/>
    </source>
</evidence>
<protein>
    <submittedName>
        <fullName evidence="10">Photosystem ii reaction center protein k</fullName>
    </submittedName>
</protein>
<accession>A0A830B5J0</accession>
<sequence length="72" mass="8136">MYVMLNTISSICINSALYSSSFFFSILPEAYAFLNSMVDVMTVIPRFFFLLALVLASCCKFSMRSKNLIIIS</sequence>
<dbReference type="GO" id="GO:0005737">
    <property type="term" value="C:cytoplasm"/>
    <property type="evidence" value="ECO:0007669"/>
    <property type="project" value="UniProtKB-ARBA"/>
</dbReference>
<dbReference type="InterPro" id="IPR003687">
    <property type="entry name" value="PSII_PsbK"/>
</dbReference>
<keyword evidence="11" id="KW-1185">Reference proteome</keyword>
<keyword evidence="5 9" id="KW-1133">Transmembrane helix</keyword>
<comment type="caution">
    <text evidence="10">The sequence shown here is derived from an EMBL/GenBank/DDBJ whole genome shotgun (WGS) entry which is preliminary data.</text>
</comment>
<dbReference type="InterPro" id="IPR037270">
    <property type="entry name" value="PSII_PsbK_sf"/>
</dbReference>
<evidence type="ECO:0000256" key="4">
    <source>
        <dbReference type="ARBA" id="ARBA00022692"/>
    </source>
</evidence>
<dbReference type="Proteomes" id="UP000653305">
    <property type="component" value="Unassembled WGS sequence"/>
</dbReference>
<evidence type="ECO:0000256" key="9">
    <source>
        <dbReference type="SAM" id="Phobius"/>
    </source>
</evidence>
<dbReference type="SUPFAM" id="SSF161037">
    <property type="entry name" value="Photosystem II reaction center protein K, PsbK"/>
    <property type="match status" value="1"/>
</dbReference>
<evidence type="ECO:0000313" key="10">
    <source>
        <dbReference type="EMBL" id="GFP79844.1"/>
    </source>
</evidence>
<dbReference type="GO" id="GO:0009539">
    <property type="term" value="C:photosystem II reaction center"/>
    <property type="evidence" value="ECO:0007669"/>
    <property type="project" value="InterPro"/>
</dbReference>
<name>A0A830B5J0_9LAMI</name>
<dbReference type="PANTHER" id="PTHR35325:SF1">
    <property type="entry name" value="PHOTOSYSTEM II REACTION CENTER PROTEIN K"/>
    <property type="match status" value="1"/>
</dbReference>
<evidence type="ECO:0000256" key="5">
    <source>
        <dbReference type="ARBA" id="ARBA00022989"/>
    </source>
</evidence>
<keyword evidence="3" id="KW-0602">Photosynthesis</keyword>
<evidence type="ECO:0000256" key="3">
    <source>
        <dbReference type="ARBA" id="ARBA00022531"/>
    </source>
</evidence>
<evidence type="ECO:0000256" key="6">
    <source>
        <dbReference type="ARBA" id="ARBA00023078"/>
    </source>
</evidence>
<evidence type="ECO:0000256" key="1">
    <source>
        <dbReference type="ARBA" id="ARBA00004167"/>
    </source>
</evidence>
<keyword evidence="8" id="KW-0604">Photosystem II</keyword>
<feature type="transmembrane region" description="Helical" evidence="9">
    <location>
        <begin position="12"/>
        <end position="31"/>
    </location>
</feature>
<evidence type="ECO:0000256" key="2">
    <source>
        <dbReference type="ARBA" id="ARBA00022469"/>
    </source>
</evidence>
<dbReference type="GO" id="GO:0015979">
    <property type="term" value="P:photosynthesis"/>
    <property type="evidence" value="ECO:0007669"/>
    <property type="project" value="UniProtKB-KW"/>
</dbReference>
<keyword evidence="2" id="KW-0674">Reaction center</keyword>